<feature type="compositionally biased region" description="Basic and acidic residues" evidence="1">
    <location>
        <begin position="285"/>
        <end position="297"/>
    </location>
</feature>
<keyword evidence="2" id="KW-1185">Reference proteome</keyword>
<dbReference type="GeneID" id="106014070"/>
<sequence length="297" mass="34047">MIAGHTRTSLLRTLNSSGRFSPNEWLLPETKQLFQLQVERQRDMAKRIEKKEEVRTKRSKKLLKANQMSSKQWLSRHGLLTQRLTILDALGSTFVPHRPKYISILDKHVMSKVFDEVLPIAHVSKSQQVRLVNPNGVNLKDYETKLQAALDKYRQRLNTIVWNALSEDAKEQFDSSTPVDFEENTEKLYRLLEEADWPVREQDVSLLAREIARAQKFLGQSQALRKAAAGEGDDDDDEEDEEDDDERDDKSDQGKEEDNEPPVSSARSNSPRSNKSEASPTRSEAGSKDDEVSLRRE</sequence>
<dbReference type="Proteomes" id="UP000694888">
    <property type="component" value="Unplaced"/>
</dbReference>
<organism evidence="2 3">
    <name type="scientific">Aplysia californica</name>
    <name type="common">California sea hare</name>
    <dbReference type="NCBI Taxonomy" id="6500"/>
    <lineage>
        <taxon>Eukaryota</taxon>
        <taxon>Metazoa</taxon>
        <taxon>Spiralia</taxon>
        <taxon>Lophotrochozoa</taxon>
        <taxon>Mollusca</taxon>
        <taxon>Gastropoda</taxon>
        <taxon>Heterobranchia</taxon>
        <taxon>Euthyneura</taxon>
        <taxon>Tectipleura</taxon>
        <taxon>Aplysiida</taxon>
        <taxon>Aplysioidea</taxon>
        <taxon>Aplysiidae</taxon>
        <taxon>Aplysia</taxon>
    </lineage>
</organism>
<reference evidence="3" key="1">
    <citation type="submission" date="2025-08" db="UniProtKB">
        <authorList>
            <consortium name="RefSeq"/>
        </authorList>
    </citation>
    <scope>IDENTIFICATION</scope>
</reference>
<proteinExistence type="predicted"/>
<evidence type="ECO:0000313" key="3">
    <source>
        <dbReference type="RefSeq" id="XP_012946561.2"/>
    </source>
</evidence>
<protein>
    <submittedName>
        <fullName evidence="3">von Willebrand factor A domain-containing protein 3B</fullName>
    </submittedName>
</protein>
<feature type="compositionally biased region" description="Polar residues" evidence="1">
    <location>
        <begin position="265"/>
        <end position="284"/>
    </location>
</feature>
<dbReference type="PANTHER" id="PTHR46785:SF1">
    <property type="entry name" value="VON WILLEBRAND FACTOR A DOMAIN-CONTAINING PROTEIN 3B"/>
    <property type="match status" value="1"/>
</dbReference>
<feature type="region of interest" description="Disordered" evidence="1">
    <location>
        <begin position="221"/>
        <end position="297"/>
    </location>
</feature>
<gene>
    <name evidence="3" type="primary">LOC106014070</name>
</gene>
<feature type="compositionally biased region" description="Acidic residues" evidence="1">
    <location>
        <begin position="231"/>
        <end position="247"/>
    </location>
</feature>
<evidence type="ECO:0000313" key="2">
    <source>
        <dbReference type="Proteomes" id="UP000694888"/>
    </source>
</evidence>
<dbReference type="PANTHER" id="PTHR46785">
    <property type="entry name" value="VON WILLEBRAND FACTOR A DOMAIN-CONTAINING PROTEIN 3B"/>
    <property type="match status" value="1"/>
</dbReference>
<evidence type="ECO:0000256" key="1">
    <source>
        <dbReference type="SAM" id="MobiDB-lite"/>
    </source>
</evidence>
<accession>A0ABM1AFA8</accession>
<dbReference type="RefSeq" id="XP_012946561.2">
    <property type="nucleotide sequence ID" value="XM_013091107.2"/>
</dbReference>
<name>A0ABM1AFA8_APLCA</name>